<dbReference type="PANTHER" id="PTHR11208:SF45">
    <property type="entry name" value="SPLICING FACTOR 1"/>
    <property type="match status" value="1"/>
</dbReference>
<keyword evidence="4 16" id="KW-0507">mRNA processing</keyword>
<evidence type="ECO:0000256" key="14">
    <source>
        <dbReference type="PROSITE-ProRule" id="PRU00047"/>
    </source>
</evidence>
<keyword evidence="11 16" id="KW-0508">mRNA splicing</keyword>
<dbReference type="InterPro" id="IPR047086">
    <property type="entry name" value="SF1-HH_sf"/>
</dbReference>
<evidence type="ECO:0000256" key="9">
    <source>
        <dbReference type="ARBA" id="ARBA00022833"/>
    </source>
</evidence>
<feature type="region of interest" description="Disordered" evidence="17">
    <location>
        <begin position="1"/>
        <end position="172"/>
    </location>
</feature>
<proteinExistence type="inferred from homology"/>
<dbReference type="Gene3D" id="6.10.140.1790">
    <property type="match status" value="1"/>
</dbReference>
<keyword evidence="5 16" id="KW-0479">Metal-binding</keyword>
<keyword evidence="7" id="KW-0677">Repeat</keyword>
<reference evidence="20" key="4">
    <citation type="submission" date="2015-06" db="UniProtKB">
        <authorList>
            <consortium name="EnsemblFungi"/>
        </authorList>
    </citation>
    <scope>IDENTIFICATION</scope>
</reference>
<dbReference type="GO" id="GO:0045292">
    <property type="term" value="P:mRNA cis splicing, via spliceosome"/>
    <property type="evidence" value="ECO:0007669"/>
    <property type="project" value="EnsemblFungi"/>
</dbReference>
<dbReference type="Pfam" id="PF16275">
    <property type="entry name" value="SF1-HH"/>
    <property type="match status" value="1"/>
</dbReference>
<evidence type="ECO:0000256" key="17">
    <source>
        <dbReference type="SAM" id="MobiDB-lite"/>
    </source>
</evidence>
<keyword evidence="9 16" id="KW-0862">Zinc</keyword>
<feature type="domain" description="CCHC-type" evidence="18">
    <location>
        <begin position="390"/>
        <end position="405"/>
    </location>
</feature>
<evidence type="ECO:0000256" key="1">
    <source>
        <dbReference type="ARBA" id="ARBA00004123"/>
    </source>
</evidence>
<dbReference type="InterPro" id="IPR001878">
    <property type="entry name" value="Znf_CCHC"/>
</dbReference>
<evidence type="ECO:0000256" key="5">
    <source>
        <dbReference type="ARBA" id="ARBA00022723"/>
    </source>
</evidence>
<dbReference type="HOGENOM" id="CLU_016864_3_1_1"/>
<reference evidence="21" key="1">
    <citation type="submission" date="2010-11" db="EMBL/GenBank/DDBJ databases">
        <title>The genome sequence of Microbotryum violaceum strain p1A1 Lamole.</title>
        <authorList>
            <person name="Cuomo C."/>
            <person name="Perlin M."/>
            <person name="Young S.K."/>
            <person name="Zeng Q."/>
            <person name="Gargeya S."/>
            <person name="Alvarado L."/>
            <person name="Berlin A."/>
            <person name="Chapman S.B."/>
            <person name="Chen Z."/>
            <person name="Freedman E."/>
            <person name="Gellesch M."/>
            <person name="Goldberg J."/>
            <person name="Griggs A."/>
            <person name="Gujja S."/>
            <person name="Heilman E."/>
            <person name="Heiman D."/>
            <person name="Howarth C."/>
            <person name="Mehta T."/>
            <person name="Neiman D."/>
            <person name="Pearson M."/>
            <person name="Roberts A."/>
            <person name="Saif S."/>
            <person name="Shea T."/>
            <person name="Shenoy N."/>
            <person name="Sisk P."/>
            <person name="Stolte C."/>
            <person name="Sykes S."/>
            <person name="White J."/>
            <person name="Yandava C."/>
            <person name="Haas B."/>
            <person name="Nusbaum C."/>
            <person name="Birren B."/>
        </authorList>
    </citation>
    <scope>NUCLEOTIDE SEQUENCE [LARGE SCALE GENOMIC DNA]</scope>
    <source>
        <strain evidence="21">p1A1 Lamole</strain>
    </source>
</reference>
<dbReference type="InterPro" id="IPR055256">
    <property type="entry name" value="KH_1_KHDC4/BBP-like"/>
</dbReference>
<dbReference type="OrthoDB" id="6777263at2759"/>
<dbReference type="Pfam" id="PF22675">
    <property type="entry name" value="KH-I_KHDC4-BBP"/>
    <property type="match status" value="1"/>
</dbReference>
<feature type="region of interest" description="Disordered" evidence="17">
    <location>
        <begin position="298"/>
        <end position="328"/>
    </location>
</feature>
<feature type="compositionally biased region" description="Low complexity" evidence="17">
    <location>
        <begin position="30"/>
        <end position="42"/>
    </location>
</feature>
<evidence type="ECO:0000256" key="16">
    <source>
        <dbReference type="RuleBase" id="RU367126"/>
    </source>
</evidence>
<dbReference type="InterPro" id="IPR004087">
    <property type="entry name" value="KH_dom"/>
</dbReference>
<evidence type="ECO:0000256" key="13">
    <source>
        <dbReference type="ARBA" id="ARBA00053279"/>
    </source>
</evidence>
<dbReference type="GO" id="GO:0048024">
    <property type="term" value="P:regulation of mRNA splicing, via spliceosome"/>
    <property type="evidence" value="ECO:0007669"/>
    <property type="project" value="TreeGrafter"/>
</dbReference>
<keyword evidence="8 14" id="KW-0863">Zinc-finger</keyword>
<feature type="compositionally biased region" description="Gly residues" evidence="17">
    <location>
        <begin position="549"/>
        <end position="565"/>
    </location>
</feature>
<feature type="compositionally biased region" description="Low complexity" evidence="17">
    <location>
        <begin position="569"/>
        <end position="584"/>
    </location>
</feature>
<dbReference type="OMA" id="DTKNSHK"/>
<dbReference type="Pfam" id="PF00098">
    <property type="entry name" value="zf-CCHC"/>
    <property type="match status" value="2"/>
</dbReference>
<feature type="compositionally biased region" description="Pro residues" evidence="17">
    <location>
        <begin position="438"/>
        <end position="447"/>
    </location>
</feature>
<dbReference type="SMART" id="SM00343">
    <property type="entry name" value="ZnF_C2HC"/>
    <property type="match status" value="2"/>
</dbReference>
<dbReference type="Proteomes" id="UP000017200">
    <property type="component" value="Unassembled WGS sequence"/>
</dbReference>
<feature type="compositionally biased region" description="Basic and acidic residues" evidence="17">
    <location>
        <begin position="311"/>
        <end position="323"/>
    </location>
</feature>
<dbReference type="EMBL" id="AEIJ01000631">
    <property type="status" value="NOT_ANNOTATED_CDS"/>
    <property type="molecule type" value="Genomic_DNA"/>
</dbReference>
<dbReference type="SUPFAM" id="SSF57756">
    <property type="entry name" value="Retrovirus zinc finger-like domains"/>
    <property type="match status" value="1"/>
</dbReference>
<feature type="region of interest" description="Disordered" evidence="17">
    <location>
        <begin position="429"/>
        <end position="457"/>
    </location>
</feature>
<reference evidence="19" key="2">
    <citation type="submission" date="2010-11" db="EMBL/GenBank/DDBJ databases">
        <authorList>
            <consortium name="The Broad Institute Genome Sequencing Platform"/>
            <person name="Earl A."/>
            <person name="Ward D."/>
            <person name="Feldgarden M."/>
            <person name="Gevers D."/>
            <person name="Butler R."/>
            <person name="Young S.K."/>
            <person name="Zeng Q."/>
            <person name="Gargeya S."/>
            <person name="Fitzgerald M."/>
            <person name="Haas B."/>
            <person name="Abouelleil A."/>
            <person name="Alvarado L."/>
            <person name="Arachchi H.M."/>
            <person name="Berlin A."/>
            <person name="Brown A."/>
            <person name="Chapman S.B."/>
            <person name="Chen Z."/>
            <person name="Dunbar C."/>
            <person name="Freedman E."/>
            <person name="Gearin G."/>
            <person name="Gellesch M."/>
            <person name="Goldberg J."/>
            <person name="Griggs A."/>
            <person name="Gujja S."/>
            <person name="Heilman E."/>
            <person name="Heiman D."/>
            <person name="Howarth C."/>
            <person name="Larson L."/>
            <person name="Lui A."/>
            <person name="MacDonald P.J.P."/>
            <person name="Mehta T."/>
            <person name="Montmayeur A."/>
            <person name="Murphy C."/>
            <person name="Neiman D."/>
            <person name="Pearson M."/>
            <person name="Priest M."/>
            <person name="Roberts A."/>
            <person name="Saif S."/>
            <person name="Shea T."/>
            <person name="Shenoy N."/>
            <person name="Sisk P."/>
            <person name="Stolte C."/>
            <person name="Sykes S."/>
            <person name="White J."/>
            <person name="Yandava C."/>
            <person name="Wortman J."/>
            <person name="Nusbaum C."/>
            <person name="Birren B."/>
        </authorList>
    </citation>
    <scope>NUCLEOTIDE SEQUENCE</scope>
    <source>
        <strain evidence="19">P1A1 Lamole</strain>
    </source>
</reference>
<evidence type="ECO:0000256" key="11">
    <source>
        <dbReference type="ARBA" id="ARBA00023187"/>
    </source>
</evidence>
<feature type="compositionally biased region" description="Polar residues" evidence="17">
    <location>
        <begin position="1"/>
        <end position="12"/>
    </location>
</feature>
<keyword evidence="21" id="KW-1185">Reference proteome</keyword>
<evidence type="ECO:0000313" key="19">
    <source>
        <dbReference type="EMBL" id="KDE03660.1"/>
    </source>
</evidence>
<feature type="region of interest" description="Disordered" evidence="17">
    <location>
        <begin position="192"/>
        <end position="221"/>
    </location>
</feature>
<dbReference type="PRINTS" id="PR01871">
    <property type="entry name" value="ANNEXINVII"/>
</dbReference>
<accession>U5HFH3</accession>
<feature type="region of interest" description="Disordered" evidence="17">
    <location>
        <begin position="476"/>
        <end position="621"/>
    </location>
</feature>
<comment type="similarity">
    <text evidence="2 16">Belongs to the BBP/SF1 family.</text>
</comment>
<dbReference type="STRING" id="683840.U5HFH3"/>
<dbReference type="CDD" id="cd02395">
    <property type="entry name" value="KH-I_BBP"/>
    <property type="match status" value="1"/>
</dbReference>
<dbReference type="InterPro" id="IPR036875">
    <property type="entry name" value="Znf_CCHC_sf"/>
</dbReference>
<comment type="function">
    <text evidence="13 16">Necessary for the splicing of pre-mRNA. Has a role in the recognition of the branch site (5'-UACUAAC-3'), the pyrimidine tract and the 3'-splice site at the 3'-end of introns.</text>
</comment>
<dbReference type="PROSITE" id="PS50084">
    <property type="entry name" value="KH_TYPE_1"/>
    <property type="match status" value="1"/>
</dbReference>
<evidence type="ECO:0000313" key="21">
    <source>
        <dbReference type="Proteomes" id="UP000017200"/>
    </source>
</evidence>
<dbReference type="GO" id="GO:0005829">
    <property type="term" value="C:cytosol"/>
    <property type="evidence" value="ECO:0007669"/>
    <property type="project" value="EnsemblFungi"/>
</dbReference>
<sequence>MWQRTNARQTGANDAPLAGPRRWGGGAGGSPPQASQGQQAGPPGAGGGYGNGGGNGYGYGGGGGGGGDSGRDDRGPNDRGGWTNGGGGAGFDHRGGGGGGADYSGGRPVPPPPMPAPSDRQSAWGPPTGSDAPPPPPPPPADGTPGERKRKSRWGSDKVEGPMPTAIAGAVNEKELERYAAQLRLDEIARKLRSGDVVPPDGARSPSPPPTYDGHGRRTNTREVRYRRKLEDERMRLVDRQMKLDPAFKPPTEYLVAKRQNAGRPQEKVYIPVKTFPEINFFGLLVGPRGNSLKKMERESGAKISIRGKGSVKDGKGRPGGGRDDDENEELHCLIQADSEEKVQACVKLINTVIETAASIPEGQNDHKRNQLRELASLNGTLRDDENQVCQNCGGLGHRKYDCPEQKNWTAGIICRVCGGAGHMARDCTQRRNGFGGPPGPGGPGGPAPSFGPDAGRAQQFDSEYASLMAELGETSAAPPLAGGAPGVQPGGPAAVPFDDGIPRDENGKKIPPWRIPANWHPPSSGPRFGGGGPPGPPGNGPAMNQGYGPRGGYGPPGGGYGGGPGGPPQQQQYGGGYPQQPQQPQQPPPPPPPPQQQSYDQGTPQYQQQQHGQPHYPPRG</sequence>
<dbReference type="PANTHER" id="PTHR11208">
    <property type="entry name" value="RNA-BINDING PROTEIN RELATED"/>
    <property type="match status" value="1"/>
</dbReference>
<comment type="subcellular location">
    <subcellularLocation>
        <location evidence="1 16">Nucleus</location>
    </subcellularLocation>
</comment>
<dbReference type="SMART" id="SM00322">
    <property type="entry name" value="KH"/>
    <property type="match status" value="1"/>
</dbReference>
<dbReference type="InParanoid" id="U5HFH3"/>
<dbReference type="EnsemblFungi" id="MVLG_05850T0">
    <property type="protein sequence ID" value="MVLG_05850T0"/>
    <property type="gene ID" value="MVLG_05850"/>
</dbReference>
<dbReference type="GO" id="GO:0045131">
    <property type="term" value="F:pre-mRNA branch point binding"/>
    <property type="evidence" value="ECO:0007669"/>
    <property type="project" value="UniProtKB-UniRule"/>
</dbReference>
<protein>
    <recommendedName>
        <fullName evidence="3 16">Branchpoint-bridging protein</fullName>
    </recommendedName>
</protein>
<evidence type="ECO:0000256" key="4">
    <source>
        <dbReference type="ARBA" id="ARBA00022664"/>
    </source>
</evidence>
<feature type="compositionally biased region" description="Low complexity" evidence="17">
    <location>
        <begin position="597"/>
        <end position="615"/>
    </location>
</feature>
<dbReference type="GO" id="GO:0008270">
    <property type="term" value="F:zinc ion binding"/>
    <property type="evidence" value="ECO:0007669"/>
    <property type="project" value="UniProtKB-UniRule"/>
</dbReference>
<name>U5HFH3_USTV1</name>
<evidence type="ECO:0000256" key="8">
    <source>
        <dbReference type="ARBA" id="ARBA00022771"/>
    </source>
</evidence>
<dbReference type="AlphaFoldDB" id="U5HFH3"/>
<keyword evidence="6 16" id="KW-0747">Spliceosome</keyword>
<dbReference type="InterPro" id="IPR045071">
    <property type="entry name" value="BBP-like"/>
</dbReference>
<evidence type="ECO:0000256" key="15">
    <source>
        <dbReference type="PROSITE-ProRule" id="PRU00117"/>
    </source>
</evidence>
<dbReference type="InterPro" id="IPR032570">
    <property type="entry name" value="SF1-HH"/>
</dbReference>
<dbReference type="GO" id="GO:0000243">
    <property type="term" value="C:commitment complex"/>
    <property type="evidence" value="ECO:0007669"/>
    <property type="project" value="EnsemblFungi"/>
</dbReference>
<reference evidence="19 21" key="3">
    <citation type="journal article" date="2015" name="BMC Genomics">
        <title>Sex and parasites: genomic and transcriptomic analysis of Microbotryum lychnidis-dioicae, the biotrophic and plant-castrating anther smut fungus.</title>
        <authorList>
            <person name="Perlin M.H."/>
            <person name="Amselem J."/>
            <person name="Fontanillas E."/>
            <person name="Toh S.S."/>
            <person name="Chen Z."/>
            <person name="Goldberg J."/>
            <person name="Duplessis S."/>
            <person name="Henrissat B."/>
            <person name="Young S."/>
            <person name="Zeng Q."/>
            <person name="Aguileta G."/>
            <person name="Petit E."/>
            <person name="Badouin H."/>
            <person name="Andrews J."/>
            <person name="Razeeq D."/>
            <person name="Gabaldon T."/>
            <person name="Quesneville H."/>
            <person name="Giraud T."/>
            <person name="Hood M.E."/>
            <person name="Schultz D.J."/>
            <person name="Cuomo C.A."/>
        </authorList>
    </citation>
    <scope>NUCLEOTIDE SEQUENCE [LARGE SCALE GENOMIC DNA]</scope>
    <source>
        <strain evidence="19">P1A1 Lamole</strain>
        <strain evidence="21">p1A1 Lamole</strain>
    </source>
</reference>
<evidence type="ECO:0000256" key="12">
    <source>
        <dbReference type="ARBA" id="ARBA00023242"/>
    </source>
</evidence>
<dbReference type="GO" id="GO:0003729">
    <property type="term" value="F:mRNA binding"/>
    <property type="evidence" value="ECO:0007669"/>
    <property type="project" value="TreeGrafter"/>
</dbReference>
<organism evidence="19">
    <name type="scientific">Microbotryum lychnidis-dioicae (strain p1A1 Lamole / MvSl-1064)</name>
    <name type="common">Anther smut fungus</name>
    <dbReference type="NCBI Taxonomy" id="683840"/>
    <lineage>
        <taxon>Eukaryota</taxon>
        <taxon>Fungi</taxon>
        <taxon>Dikarya</taxon>
        <taxon>Basidiomycota</taxon>
        <taxon>Pucciniomycotina</taxon>
        <taxon>Microbotryomycetes</taxon>
        <taxon>Microbotryales</taxon>
        <taxon>Microbotryaceae</taxon>
        <taxon>Microbotryum</taxon>
    </lineage>
</organism>
<dbReference type="PROSITE" id="PS50158">
    <property type="entry name" value="ZF_CCHC"/>
    <property type="match status" value="2"/>
</dbReference>
<dbReference type="GO" id="GO:0071004">
    <property type="term" value="C:U2-type prespliceosome"/>
    <property type="evidence" value="ECO:0007669"/>
    <property type="project" value="EnsemblFungi"/>
</dbReference>
<gene>
    <name evidence="19" type="ORF">MVLG_05850</name>
</gene>
<evidence type="ECO:0000256" key="2">
    <source>
        <dbReference type="ARBA" id="ARBA00010382"/>
    </source>
</evidence>
<feature type="compositionally biased region" description="Pro residues" evidence="17">
    <location>
        <begin position="132"/>
        <end position="142"/>
    </location>
</feature>
<feature type="compositionally biased region" description="Gly residues" evidence="17">
    <location>
        <begin position="82"/>
        <end position="103"/>
    </location>
</feature>
<evidence type="ECO:0000259" key="18">
    <source>
        <dbReference type="PROSITE" id="PS50158"/>
    </source>
</evidence>
<feature type="domain" description="CCHC-type" evidence="18">
    <location>
        <begin position="415"/>
        <end position="430"/>
    </location>
</feature>
<dbReference type="SUPFAM" id="SSF54791">
    <property type="entry name" value="Eukaryotic type KH-domain (KH-domain type I)"/>
    <property type="match status" value="1"/>
</dbReference>
<evidence type="ECO:0000256" key="7">
    <source>
        <dbReference type="ARBA" id="ARBA00022737"/>
    </source>
</evidence>
<dbReference type="InterPro" id="IPR036612">
    <property type="entry name" value="KH_dom_type_1_sf"/>
</dbReference>
<evidence type="ECO:0000256" key="6">
    <source>
        <dbReference type="ARBA" id="ARBA00022728"/>
    </source>
</evidence>
<dbReference type="FunFam" id="4.10.60.10:FF:000030">
    <property type="entry name" value="Branchpoint-bridging protein"/>
    <property type="match status" value="1"/>
</dbReference>
<dbReference type="Gene3D" id="4.10.60.10">
    <property type="entry name" value="Zinc finger, CCHC-type"/>
    <property type="match status" value="1"/>
</dbReference>
<feature type="compositionally biased region" description="Gly residues" evidence="17">
    <location>
        <begin position="43"/>
        <end position="68"/>
    </location>
</feature>
<evidence type="ECO:0000256" key="3">
    <source>
        <dbReference type="ARBA" id="ARBA00017984"/>
    </source>
</evidence>
<evidence type="ECO:0000256" key="10">
    <source>
        <dbReference type="ARBA" id="ARBA00022884"/>
    </source>
</evidence>
<evidence type="ECO:0000313" key="20">
    <source>
        <dbReference type="EnsemblFungi" id="MVLG_05850T0"/>
    </source>
</evidence>
<dbReference type="Gene3D" id="3.30.1370.10">
    <property type="entry name" value="K Homology domain, type 1"/>
    <property type="match status" value="1"/>
</dbReference>
<dbReference type="EMBL" id="GL541729">
    <property type="protein sequence ID" value="KDE03660.1"/>
    <property type="molecule type" value="Genomic_DNA"/>
</dbReference>
<keyword evidence="10 15" id="KW-0694">RNA-binding</keyword>
<feature type="compositionally biased region" description="Pro residues" evidence="17">
    <location>
        <begin position="585"/>
        <end position="596"/>
    </location>
</feature>
<keyword evidence="12 16" id="KW-0539">Nucleus</keyword>
<dbReference type="FunFam" id="3.30.1370.10:FF:000024">
    <property type="entry name" value="Branchpoint-bridging protein-like protein"/>
    <property type="match status" value="1"/>
</dbReference>